<evidence type="ECO:0000313" key="4">
    <source>
        <dbReference type="Proteomes" id="UP000186168"/>
    </source>
</evidence>
<dbReference type="InterPro" id="IPR000873">
    <property type="entry name" value="AMP-dep_synth/lig_dom"/>
</dbReference>
<evidence type="ECO:0000313" key="3">
    <source>
        <dbReference type="EMBL" id="OMI39637.1"/>
    </source>
</evidence>
<dbReference type="GO" id="GO:0005829">
    <property type="term" value="C:cytosol"/>
    <property type="evidence" value="ECO:0007669"/>
    <property type="project" value="TreeGrafter"/>
</dbReference>
<name>A0A1R1SN37_9ACTN</name>
<evidence type="ECO:0000259" key="2">
    <source>
        <dbReference type="Pfam" id="PF00501"/>
    </source>
</evidence>
<dbReference type="Proteomes" id="UP000186168">
    <property type="component" value="Unassembled WGS sequence"/>
</dbReference>
<dbReference type="InterPro" id="IPR042099">
    <property type="entry name" value="ANL_N_sf"/>
</dbReference>
<dbReference type="SUPFAM" id="SSF56801">
    <property type="entry name" value="Acetyl-CoA synthetase-like"/>
    <property type="match status" value="1"/>
</dbReference>
<comment type="caution">
    <text evidence="3">The sequence shown here is derived from an EMBL/GenBank/DDBJ whole genome shotgun (WGS) entry which is preliminary data.</text>
</comment>
<dbReference type="AlphaFoldDB" id="A0A1R1SN37"/>
<feature type="domain" description="AMP-dependent synthetase/ligase" evidence="2">
    <location>
        <begin position="26"/>
        <end position="162"/>
    </location>
</feature>
<dbReference type="PANTHER" id="PTHR24095:SF14">
    <property type="entry name" value="ACETYL-COENZYME A SYNTHETASE 1"/>
    <property type="match status" value="1"/>
</dbReference>
<dbReference type="Pfam" id="PF00501">
    <property type="entry name" value="AMP-binding"/>
    <property type="match status" value="1"/>
</dbReference>
<protein>
    <submittedName>
        <fullName evidence="3">Acetyl-CoA synthetase</fullName>
    </submittedName>
</protein>
<dbReference type="GO" id="GO:0006085">
    <property type="term" value="P:acetyl-CoA biosynthetic process"/>
    <property type="evidence" value="ECO:0007669"/>
    <property type="project" value="TreeGrafter"/>
</dbReference>
<dbReference type="Gene3D" id="3.40.50.12780">
    <property type="entry name" value="N-terminal domain of ligase-like"/>
    <property type="match status" value="1"/>
</dbReference>
<accession>A0A1R1SN37</accession>
<evidence type="ECO:0000256" key="1">
    <source>
        <dbReference type="ARBA" id="ARBA00022990"/>
    </source>
</evidence>
<dbReference type="GO" id="GO:0003987">
    <property type="term" value="F:acetate-CoA ligase activity"/>
    <property type="evidence" value="ECO:0007669"/>
    <property type="project" value="TreeGrafter"/>
</dbReference>
<dbReference type="PANTHER" id="PTHR24095">
    <property type="entry name" value="ACETYL-COENZYME A SYNTHETASE"/>
    <property type="match status" value="1"/>
</dbReference>
<keyword evidence="1" id="KW-0007">Acetylation</keyword>
<organism evidence="3 4">
    <name type="scientific">Streptomyces sparsogenes DSM 40356</name>
    <dbReference type="NCBI Taxonomy" id="1331668"/>
    <lineage>
        <taxon>Bacteria</taxon>
        <taxon>Bacillati</taxon>
        <taxon>Actinomycetota</taxon>
        <taxon>Actinomycetes</taxon>
        <taxon>Kitasatosporales</taxon>
        <taxon>Streptomycetaceae</taxon>
        <taxon>Streptomyces</taxon>
    </lineage>
</organism>
<proteinExistence type="predicted"/>
<sequence>MPFARVRRKTNVPRISATEEFPTLAAATRQGPRVALRWISEPDREQKLTHAELLEQADRAAAALTRLGVRAGDRVAVHLPLIPESVIATLACGRLDAVRSTLPVGLRAPELRDRLAGMDVKVLITADGDWRRGEPQALKPLIDRALAGRARQPKVLVVHRLARPVSWTPGRDLWWHEQLGAAGDPAGRPYS</sequence>
<keyword evidence="4" id="KW-1185">Reference proteome</keyword>
<gene>
    <name evidence="3" type="ORF">SPAR_09930</name>
</gene>
<reference evidence="3 4" key="1">
    <citation type="submission" date="2013-05" db="EMBL/GenBank/DDBJ databases">
        <title>Genome sequence of Streptomyces sparsogenes DSM 40356.</title>
        <authorList>
            <person name="Coyne S."/>
            <person name="Seebeck F.P."/>
        </authorList>
    </citation>
    <scope>NUCLEOTIDE SEQUENCE [LARGE SCALE GENOMIC DNA]</scope>
    <source>
        <strain evidence="3 4">DSM 40356</strain>
    </source>
</reference>
<dbReference type="STRING" id="67365.GCA_001704635_07056"/>
<dbReference type="EMBL" id="ASQP01000147">
    <property type="protein sequence ID" value="OMI39637.1"/>
    <property type="molecule type" value="Genomic_DNA"/>
</dbReference>